<dbReference type="Pfam" id="PF00583">
    <property type="entry name" value="Acetyltransf_1"/>
    <property type="match status" value="1"/>
</dbReference>
<dbReference type="SUPFAM" id="SSF55729">
    <property type="entry name" value="Acyl-CoA N-acyltransferases (Nat)"/>
    <property type="match status" value="1"/>
</dbReference>
<dbReference type="PANTHER" id="PTHR43617">
    <property type="entry name" value="L-AMINO ACID N-ACETYLTRANSFERASE"/>
    <property type="match status" value="1"/>
</dbReference>
<dbReference type="InterPro" id="IPR050276">
    <property type="entry name" value="MshD_Acetyltransferase"/>
</dbReference>
<evidence type="ECO:0000313" key="3">
    <source>
        <dbReference type="Proteomes" id="UP001271890"/>
    </source>
</evidence>
<reference evidence="3" key="1">
    <citation type="journal article" date="2024" name="Toxins">
        <title>Genome Sequence Analysis of Native Xenorhabdus Strains Isolated from Entomopathogenic Nematodes in Argentina.</title>
        <authorList>
            <person name="Palma L."/>
            <person name="Frizzo L."/>
            <person name="Kaiser S."/>
            <person name="Berry C."/>
            <person name="Caballero P."/>
            <person name="Bode H.B."/>
            <person name="Del Valle E.E."/>
        </authorList>
    </citation>
    <scope>NUCLEOTIDE SEQUENCE [LARGE SCALE GENOMIC DNA]</scope>
    <source>
        <strain evidence="3">12</strain>
    </source>
</reference>
<keyword evidence="3" id="KW-1185">Reference proteome</keyword>
<name>A0ABU4S9L8_9GAMM</name>
<proteinExistence type="predicted"/>
<dbReference type="PROSITE" id="PS51186">
    <property type="entry name" value="GNAT"/>
    <property type="match status" value="1"/>
</dbReference>
<dbReference type="RefSeq" id="WP_319929883.1">
    <property type="nucleotide sequence ID" value="NZ_VCDN01000031.1"/>
</dbReference>
<dbReference type="InterPro" id="IPR016181">
    <property type="entry name" value="Acyl_CoA_acyltransferase"/>
</dbReference>
<protein>
    <submittedName>
        <fullName evidence="2">GNAT family N-acetyltransferase</fullName>
    </submittedName>
</protein>
<dbReference type="EMBL" id="VCDN01000031">
    <property type="protein sequence ID" value="MDX7987451.1"/>
    <property type="molecule type" value="Genomic_DNA"/>
</dbReference>
<dbReference type="InterPro" id="IPR000182">
    <property type="entry name" value="GNAT_dom"/>
</dbReference>
<gene>
    <name evidence="2" type="ORF">FE392_08925</name>
</gene>
<dbReference type="CDD" id="cd04301">
    <property type="entry name" value="NAT_SF"/>
    <property type="match status" value="1"/>
</dbReference>
<organism evidence="2 3">
    <name type="scientific">Xenorhabdus santafensis</name>
    <dbReference type="NCBI Taxonomy" id="2582833"/>
    <lineage>
        <taxon>Bacteria</taxon>
        <taxon>Pseudomonadati</taxon>
        <taxon>Pseudomonadota</taxon>
        <taxon>Gammaproteobacteria</taxon>
        <taxon>Enterobacterales</taxon>
        <taxon>Morganellaceae</taxon>
        <taxon>Xenorhabdus</taxon>
    </lineage>
</organism>
<sequence>MAQGYTKSGRQHYANSGHQPFRHPKRCTIELMFDYSDGSEICDSQGLRVEKFTVRRIDESDLEDFRRVRLEALLLHPEAFGASYEDWNQKPAQFFGDLLRENHMIGGFDIHNNLQGIIGVRRSDSPKLSHVATIWGVYVRPEMRGSGLSRKLMEAALEATYSAKIVKLSVLTSNHTARALYRSYGFTEWAIDTAALCVNGVFHDEFLMKRESELSA</sequence>
<feature type="domain" description="N-acetyltransferase" evidence="1">
    <location>
        <begin position="52"/>
        <end position="213"/>
    </location>
</feature>
<dbReference type="Proteomes" id="UP001271890">
    <property type="component" value="Unassembled WGS sequence"/>
</dbReference>
<dbReference type="Gene3D" id="3.40.630.30">
    <property type="match status" value="1"/>
</dbReference>
<accession>A0ABU4S9L8</accession>
<evidence type="ECO:0000313" key="2">
    <source>
        <dbReference type="EMBL" id="MDX7987451.1"/>
    </source>
</evidence>
<evidence type="ECO:0000259" key="1">
    <source>
        <dbReference type="PROSITE" id="PS51186"/>
    </source>
</evidence>
<comment type="caution">
    <text evidence="2">The sequence shown here is derived from an EMBL/GenBank/DDBJ whole genome shotgun (WGS) entry which is preliminary data.</text>
</comment>